<keyword evidence="1" id="KW-1133">Transmembrane helix</keyword>
<evidence type="ECO:0000256" key="1">
    <source>
        <dbReference type="SAM" id="Phobius"/>
    </source>
</evidence>
<keyword evidence="1" id="KW-0812">Transmembrane</keyword>
<name>A0A7C6EBR1_UNCW3</name>
<comment type="caution">
    <text evidence="2">The sequence shown here is derived from an EMBL/GenBank/DDBJ whole genome shotgun (WGS) entry which is preliminary data.</text>
</comment>
<gene>
    <name evidence="2" type="ORF">ENW73_09540</name>
</gene>
<feature type="transmembrane region" description="Helical" evidence="1">
    <location>
        <begin position="149"/>
        <end position="168"/>
    </location>
</feature>
<feature type="transmembrane region" description="Helical" evidence="1">
    <location>
        <begin position="68"/>
        <end position="92"/>
    </location>
</feature>
<evidence type="ECO:0000313" key="2">
    <source>
        <dbReference type="EMBL" id="HHS53074.1"/>
    </source>
</evidence>
<dbReference type="EMBL" id="DTLI01000226">
    <property type="protein sequence ID" value="HHS53074.1"/>
    <property type="molecule type" value="Genomic_DNA"/>
</dbReference>
<protein>
    <submittedName>
        <fullName evidence="2">Uncharacterized protein</fullName>
    </submittedName>
</protein>
<reference evidence="2" key="1">
    <citation type="journal article" date="2020" name="mSystems">
        <title>Genome- and Community-Level Interaction Insights into Carbon Utilization and Element Cycling Functions of Hydrothermarchaeota in Hydrothermal Sediment.</title>
        <authorList>
            <person name="Zhou Z."/>
            <person name="Liu Y."/>
            <person name="Xu W."/>
            <person name="Pan J."/>
            <person name="Luo Z.H."/>
            <person name="Li M."/>
        </authorList>
    </citation>
    <scope>NUCLEOTIDE SEQUENCE [LARGE SCALE GENOMIC DNA]</scope>
    <source>
        <strain evidence="2">SpSt-876</strain>
    </source>
</reference>
<feature type="transmembrane region" description="Helical" evidence="1">
    <location>
        <begin position="98"/>
        <end position="117"/>
    </location>
</feature>
<sequence>MKKLNKEEAKRSSEVIFGSNKITIQYKDSWKILGFQTNPNAGFNVWINDVLIKGSASHPLTVVETAKIALFCLAGAHIFNLLVGRGCGYVFFGVPVSVVEIIYVLFEATIFICLGLLTKRAPTVTLFIGSIYSILNLIIRYLGIRGPGGVLWFIFRLTCTVAVIRGWVAAKKLKSLNKNELKNAKV</sequence>
<proteinExistence type="predicted"/>
<feature type="transmembrane region" description="Helical" evidence="1">
    <location>
        <begin position="124"/>
        <end position="143"/>
    </location>
</feature>
<keyword evidence="1" id="KW-0472">Membrane</keyword>
<dbReference type="AlphaFoldDB" id="A0A7C6EBR1"/>
<accession>A0A7C6EBR1</accession>
<organism evidence="2">
    <name type="scientific">candidate division WOR-3 bacterium</name>
    <dbReference type="NCBI Taxonomy" id="2052148"/>
    <lineage>
        <taxon>Bacteria</taxon>
        <taxon>Bacteria division WOR-3</taxon>
    </lineage>
</organism>